<feature type="domain" description="HTH araC/xylS-type" evidence="4">
    <location>
        <begin position="195"/>
        <end position="293"/>
    </location>
</feature>
<dbReference type="GO" id="GO:0043565">
    <property type="term" value="F:sequence-specific DNA binding"/>
    <property type="evidence" value="ECO:0007669"/>
    <property type="project" value="InterPro"/>
</dbReference>
<dbReference type="InterPro" id="IPR009057">
    <property type="entry name" value="Homeodomain-like_sf"/>
</dbReference>
<dbReference type="InterPro" id="IPR020449">
    <property type="entry name" value="Tscrpt_reg_AraC-type_HTH"/>
</dbReference>
<dbReference type="AlphaFoldDB" id="A0A8J8SFW4"/>
<dbReference type="KEGG" id="vpy:HZI73_07320"/>
<dbReference type="SUPFAM" id="SSF51215">
    <property type="entry name" value="Regulatory protein AraC"/>
    <property type="match status" value="1"/>
</dbReference>
<dbReference type="SUPFAM" id="SSF46689">
    <property type="entry name" value="Homeodomain-like"/>
    <property type="match status" value="2"/>
</dbReference>
<dbReference type="InterPro" id="IPR018060">
    <property type="entry name" value="HTH_AraC"/>
</dbReference>
<evidence type="ECO:0000256" key="2">
    <source>
        <dbReference type="ARBA" id="ARBA00023125"/>
    </source>
</evidence>
<dbReference type="GO" id="GO:0003700">
    <property type="term" value="F:DNA-binding transcription factor activity"/>
    <property type="evidence" value="ECO:0007669"/>
    <property type="project" value="InterPro"/>
</dbReference>
<evidence type="ECO:0000256" key="1">
    <source>
        <dbReference type="ARBA" id="ARBA00023015"/>
    </source>
</evidence>
<dbReference type="InterPro" id="IPR014710">
    <property type="entry name" value="RmlC-like_jellyroll"/>
</dbReference>
<dbReference type="InterPro" id="IPR013096">
    <property type="entry name" value="Cupin_2"/>
</dbReference>
<dbReference type="PROSITE" id="PS01124">
    <property type="entry name" value="HTH_ARAC_FAMILY_2"/>
    <property type="match status" value="1"/>
</dbReference>
<dbReference type="Proteomes" id="UP000683246">
    <property type="component" value="Chromosome"/>
</dbReference>
<evidence type="ECO:0000313" key="5">
    <source>
        <dbReference type="EMBL" id="QUI22120.1"/>
    </source>
</evidence>
<organism evidence="5 6">
    <name type="scientific">Vallitalea pronyensis</name>
    <dbReference type="NCBI Taxonomy" id="1348613"/>
    <lineage>
        <taxon>Bacteria</taxon>
        <taxon>Bacillati</taxon>
        <taxon>Bacillota</taxon>
        <taxon>Clostridia</taxon>
        <taxon>Lachnospirales</taxon>
        <taxon>Vallitaleaceae</taxon>
        <taxon>Vallitalea</taxon>
    </lineage>
</organism>
<protein>
    <submittedName>
        <fullName evidence="5">Helix-turn-helix transcriptional regulator</fullName>
    </submittedName>
</protein>
<sequence>MIPRPKQQHITLNPSFPIKSRSMYSKPDRDLFYCHWHPDIELIYVEEGMIDMRIDKQPYTLCKGDICMINANQIHHGITRDHVNSRVHLVVFSYDVLGQGMDSFVYKKYIAPLKRGTLLLPNILTSRQNKDATPTWIHACQDIVQQLLNCSDRHFIGRELLIQGYFFQFLSILYQHDLFNKGKRGKKKDLLRREIAILTYFKNHFTEDMSVPVIADLFGFNEDYFYRLFKNITGQTPIHYMHHLRIQYAKQLLETTDHSITEISSSVGFDSVSYFSKIFKKLADITPRAYRKRFYGENAL</sequence>
<evidence type="ECO:0000259" key="4">
    <source>
        <dbReference type="PROSITE" id="PS01124"/>
    </source>
</evidence>
<dbReference type="PRINTS" id="PR00032">
    <property type="entry name" value="HTHARAC"/>
</dbReference>
<reference evidence="5" key="1">
    <citation type="submission" date="2020-07" db="EMBL/GenBank/DDBJ databases">
        <title>Vallitalea pronyensis genome.</title>
        <authorList>
            <person name="Postec A."/>
        </authorList>
    </citation>
    <scope>NUCLEOTIDE SEQUENCE</scope>
    <source>
        <strain evidence="5">FatNI3</strain>
    </source>
</reference>
<keyword evidence="2" id="KW-0238">DNA-binding</keyword>
<proteinExistence type="predicted"/>
<accession>A0A8J8SFW4</accession>
<dbReference type="Gene3D" id="2.60.120.10">
    <property type="entry name" value="Jelly Rolls"/>
    <property type="match status" value="1"/>
</dbReference>
<dbReference type="InterPro" id="IPR018062">
    <property type="entry name" value="HTH_AraC-typ_CS"/>
</dbReference>
<dbReference type="Gene3D" id="1.10.10.60">
    <property type="entry name" value="Homeodomain-like"/>
    <property type="match status" value="2"/>
</dbReference>
<dbReference type="PANTHER" id="PTHR43280">
    <property type="entry name" value="ARAC-FAMILY TRANSCRIPTIONAL REGULATOR"/>
    <property type="match status" value="1"/>
</dbReference>
<keyword evidence="3" id="KW-0804">Transcription</keyword>
<gene>
    <name evidence="5" type="ORF">HZI73_07320</name>
</gene>
<dbReference type="InterPro" id="IPR037923">
    <property type="entry name" value="HTH-like"/>
</dbReference>
<dbReference type="PANTHER" id="PTHR43280:SF28">
    <property type="entry name" value="HTH-TYPE TRANSCRIPTIONAL ACTIVATOR RHAS"/>
    <property type="match status" value="1"/>
</dbReference>
<dbReference type="SMART" id="SM00342">
    <property type="entry name" value="HTH_ARAC"/>
    <property type="match status" value="1"/>
</dbReference>
<keyword evidence="1" id="KW-0805">Transcription regulation</keyword>
<dbReference type="PROSITE" id="PS00041">
    <property type="entry name" value="HTH_ARAC_FAMILY_1"/>
    <property type="match status" value="1"/>
</dbReference>
<dbReference type="RefSeq" id="WP_212697599.1">
    <property type="nucleotide sequence ID" value="NZ_CP058649.1"/>
</dbReference>
<dbReference type="Pfam" id="PF12833">
    <property type="entry name" value="HTH_18"/>
    <property type="match status" value="1"/>
</dbReference>
<keyword evidence="6" id="KW-1185">Reference proteome</keyword>
<dbReference type="Pfam" id="PF07883">
    <property type="entry name" value="Cupin_2"/>
    <property type="match status" value="1"/>
</dbReference>
<name>A0A8J8SFW4_9FIRM</name>
<evidence type="ECO:0000313" key="6">
    <source>
        <dbReference type="Proteomes" id="UP000683246"/>
    </source>
</evidence>
<dbReference type="EMBL" id="CP058649">
    <property type="protein sequence ID" value="QUI22120.1"/>
    <property type="molecule type" value="Genomic_DNA"/>
</dbReference>
<evidence type="ECO:0000256" key="3">
    <source>
        <dbReference type="ARBA" id="ARBA00023163"/>
    </source>
</evidence>